<evidence type="ECO:0000256" key="7">
    <source>
        <dbReference type="ARBA" id="ARBA00045681"/>
    </source>
</evidence>
<evidence type="ECO:0000256" key="8">
    <source>
        <dbReference type="SAM" id="MobiDB-lite"/>
    </source>
</evidence>
<dbReference type="Pfam" id="PF10259">
    <property type="entry name" value="Rogdi_lz"/>
    <property type="match status" value="1"/>
</dbReference>
<dbReference type="InterPro" id="IPR052571">
    <property type="entry name" value="Mt_RNA_Methyltransferase"/>
</dbReference>
<comment type="subcellular location">
    <subcellularLocation>
        <location evidence="1">Mitochondrion</location>
    </subcellularLocation>
</comment>
<evidence type="ECO:0000256" key="5">
    <source>
        <dbReference type="ARBA" id="ARBA00023014"/>
    </source>
</evidence>
<keyword evidence="5" id="KW-0411">Iron-sulfur</keyword>
<organism evidence="9 10">
    <name type="scientific">Aspergillus ochraceoroseus</name>
    <dbReference type="NCBI Taxonomy" id="138278"/>
    <lineage>
        <taxon>Eukaryota</taxon>
        <taxon>Fungi</taxon>
        <taxon>Dikarya</taxon>
        <taxon>Ascomycota</taxon>
        <taxon>Pezizomycotina</taxon>
        <taxon>Eurotiomycetes</taxon>
        <taxon>Eurotiomycetidae</taxon>
        <taxon>Eurotiales</taxon>
        <taxon>Aspergillaceae</taxon>
        <taxon>Aspergillus</taxon>
        <taxon>Aspergillus subgen. Nidulantes</taxon>
    </lineage>
</organism>
<keyword evidence="4" id="KW-0408">Iron</keyword>
<keyword evidence="2" id="KW-0479">Metal-binding</keyword>
<protein>
    <submittedName>
        <fullName evidence="9">Uncharacterized protein</fullName>
    </submittedName>
</protein>
<proteinExistence type="predicted"/>
<feature type="region of interest" description="Disordered" evidence="8">
    <location>
        <begin position="432"/>
        <end position="451"/>
    </location>
</feature>
<feature type="compositionally biased region" description="Low complexity" evidence="8">
    <location>
        <begin position="1144"/>
        <end position="1157"/>
    </location>
</feature>
<feature type="region of interest" description="Disordered" evidence="8">
    <location>
        <begin position="1108"/>
        <end position="1194"/>
    </location>
</feature>
<dbReference type="GO" id="GO:0006412">
    <property type="term" value="P:translation"/>
    <property type="evidence" value="ECO:0007669"/>
    <property type="project" value="InterPro"/>
</dbReference>
<dbReference type="InterPro" id="IPR028241">
    <property type="entry name" value="RAVE2/Rogdi"/>
</dbReference>
<keyword evidence="3" id="KW-0809">Transit peptide</keyword>
<evidence type="ECO:0000313" key="10">
    <source>
        <dbReference type="Proteomes" id="UP000034947"/>
    </source>
</evidence>
<feature type="compositionally biased region" description="Basic residues" evidence="8">
    <location>
        <begin position="1158"/>
        <end position="1181"/>
    </location>
</feature>
<evidence type="ECO:0000256" key="6">
    <source>
        <dbReference type="ARBA" id="ARBA00023128"/>
    </source>
</evidence>
<dbReference type="GO" id="GO:0046872">
    <property type="term" value="F:metal ion binding"/>
    <property type="evidence" value="ECO:0007669"/>
    <property type="project" value="UniProtKB-KW"/>
</dbReference>
<evidence type="ECO:0000256" key="2">
    <source>
        <dbReference type="ARBA" id="ARBA00022723"/>
    </source>
</evidence>
<name>A0A0F8WUV2_9EURO</name>
<comment type="caution">
    <text evidence="9">The sequence shown here is derived from an EMBL/GenBank/DDBJ whole genome shotgun (WGS) entry which is preliminary data.</text>
</comment>
<feature type="compositionally biased region" description="Basic and acidic residues" evidence="8">
    <location>
        <begin position="1108"/>
        <end position="1119"/>
    </location>
</feature>
<evidence type="ECO:0000313" key="9">
    <source>
        <dbReference type="EMBL" id="KKK21370.1"/>
    </source>
</evidence>
<dbReference type="InterPro" id="IPR015324">
    <property type="entry name" value="Ribosomal_Rsm22-like"/>
</dbReference>
<dbReference type="GO" id="GO:0008168">
    <property type="term" value="F:methyltransferase activity"/>
    <property type="evidence" value="ECO:0007669"/>
    <property type="project" value="InterPro"/>
</dbReference>
<sequence>MATWAYPPLPVERLEQEADAALANELEWLLRSLQDSLASLREGLLECAALLAPKEPGSTLVLSSLRSENVKGFVTRVGTKIVKGDIQLRLSSLSAARSTATTRLCLLSSADAPELILSQLVSVRDLVNQCLDIVDVSTWTGDPLDAGFIFSQLHLLRETIAEGRQMLKGETDGIRGRWWETSAPENVGFSMQFNPSLPFHIYAAADGSTQMFDPPLPPCLSFHLSIADSALVLYLRTLESTTPTHTPTAFASDISLTGFSIRDRLFGPRQRPHDEVGDVFQWKGGEVKVKEKVRVESQDPSLMAVMAKLSALQHEVVKCLSSLRVLMALDVTANILHHPGPITFIFCTEHGVRMLSRSPALRARRPGQYALFHPTTYKPLHIGSQQLRRKAPTLSNHALITTSSRKTVNLLSPLNFLNRKVSECFVGQVPAGKRHSSTAAGDETNGEEPSDPIYDLIDKINANELEIAERLEELGLLDDYAGALSLDGPDLMHEFSHATGSQDKLTLETRVRAARQQFGETLPEGYLNEKELLLYTRLYGEPIVNQGDANHIEAQERQQDQDPDQLLREDGRGGWEVVPHEQSESQHDEVPVVYDMEVGPLEEETVAMQRTREVAEQLGAEIMFEGFEDEGSGDSTPRLHPLTVEGKFGPGTTTVFPPKDTLTGPISIILSDYSNKHVMETAHRAFGGKLLPHSTTTPPARAQVPQLPIPMEASQRYMTDMELMPILPFCIREYWIRSLISQKEGPNVLDASAGGAGILAWRDVLRAEYELMVPDHPKTAPYPLGRATVVTGSESLRLRASLMLENTTFLPRLPDYLHIRDKPTLSDDRAPPKRKQYDVIIAPHTLLGIEEEYLRKEYVENLWALLNPNGGVLILMEKGHQKGFEAIAGAREMLLKRYISSPGSTEYENLTQSPDESTHVQKEPGMIIAPCTNHEKCPMYQMDGHSKGRKDFCHFEQRYIRPPFLQRIIGAKDRNHEDVKFSYLAVQRGIDLRQTEGITQGVQATDVAFEGYEHLNEMAEESEAIESGTQSPPGDEQTFHTLSLPRVVYPPMKRRGHVIMDLCTPSGQIERWTVPRSYSRQAYKDARKSGWGDLWALGAKSRIPRTLKLGDKHGEGKKERLARRAAQKAELDEEDGEIGDGSSGRDLSNPLLDLSLPPRKKGQNIPSWKKHADKKKVRQASKKYSASKMQEDIE</sequence>
<dbReference type="PANTHER" id="PTHR13184">
    <property type="entry name" value="37S RIBOSOMAL PROTEIN S22"/>
    <property type="match status" value="1"/>
</dbReference>
<accession>A0A0F8WUV2</accession>
<dbReference type="PANTHER" id="PTHR13184:SF5">
    <property type="entry name" value="METHYLTRANSFERASE-LIKE PROTEIN 17, MITOCHONDRIAL"/>
    <property type="match status" value="1"/>
</dbReference>
<dbReference type="GO" id="GO:0003735">
    <property type="term" value="F:structural constituent of ribosome"/>
    <property type="evidence" value="ECO:0007669"/>
    <property type="project" value="TreeGrafter"/>
</dbReference>
<keyword evidence="6" id="KW-0496">Mitochondrion</keyword>
<dbReference type="GO" id="GO:0051536">
    <property type="term" value="F:iron-sulfur cluster binding"/>
    <property type="evidence" value="ECO:0007669"/>
    <property type="project" value="UniProtKB-KW"/>
</dbReference>
<gene>
    <name evidence="9" type="ORF">AOCH_002065</name>
</gene>
<comment type="function">
    <text evidence="7">Mitochondrial ribosome (mitoribosome) assembly factor. Binds at the interface of the head and body domains of the mitochondrial small ribosomal subunit (mt-SSU), occluding the mRNA channel and preventing compaction of the head domain towards the body. Probable inactive methyltransferase: retains the characteristic folding and ability to bind S-adenosyl-L-methionine, but it probably lost its methyltransferase activity.</text>
</comment>
<dbReference type="EMBL" id="JYKN01001229">
    <property type="protein sequence ID" value="KKK21370.1"/>
    <property type="molecule type" value="Genomic_DNA"/>
</dbReference>
<reference evidence="9 10" key="1">
    <citation type="submission" date="2015-02" db="EMBL/GenBank/DDBJ databases">
        <title>Draft Genome Sequences of Two Closely-Related Aflatoxigenic Aspergillus Species Obtained from the Cote d'Ivoire.</title>
        <authorList>
            <person name="Moore G.G."/>
            <person name="Beltz S.B."/>
            <person name="Mack B.M."/>
        </authorList>
    </citation>
    <scope>NUCLEOTIDE SEQUENCE [LARGE SCALE GENOMIC DNA]</scope>
    <source>
        <strain evidence="9 10">SRRC1432</strain>
    </source>
</reference>
<evidence type="ECO:0000256" key="4">
    <source>
        <dbReference type="ARBA" id="ARBA00023004"/>
    </source>
</evidence>
<dbReference type="GO" id="GO:0005763">
    <property type="term" value="C:mitochondrial small ribosomal subunit"/>
    <property type="evidence" value="ECO:0007669"/>
    <property type="project" value="TreeGrafter"/>
</dbReference>
<evidence type="ECO:0000256" key="1">
    <source>
        <dbReference type="ARBA" id="ARBA00004173"/>
    </source>
</evidence>
<evidence type="ECO:0000256" key="3">
    <source>
        <dbReference type="ARBA" id="ARBA00022946"/>
    </source>
</evidence>
<dbReference type="AlphaFoldDB" id="A0A0F8WUV2"/>
<dbReference type="OrthoDB" id="421327at2759"/>
<keyword evidence="10" id="KW-1185">Reference proteome</keyword>
<dbReference type="Pfam" id="PF09243">
    <property type="entry name" value="Rsm22"/>
    <property type="match status" value="1"/>
</dbReference>
<dbReference type="VEuPathDB" id="FungiDB:P175DRAFT_0513956"/>
<dbReference type="Proteomes" id="UP000034947">
    <property type="component" value="Unassembled WGS sequence"/>
</dbReference>